<evidence type="ECO:0008006" key="9">
    <source>
        <dbReference type="Google" id="ProtNLM"/>
    </source>
</evidence>
<dbReference type="InterPro" id="IPR051575">
    <property type="entry name" value="Myb-like_DNA-bd"/>
</dbReference>
<dbReference type="InterPro" id="IPR001005">
    <property type="entry name" value="SANT/Myb"/>
</dbReference>
<reference evidence="7" key="1">
    <citation type="submission" date="2016-10" db="EMBL/GenBank/DDBJ databases">
        <authorList>
            <person name="Benchimol M."/>
            <person name="Almeida L.G."/>
            <person name="Vasconcelos A.T."/>
            <person name="Perreira-Neves A."/>
            <person name="Rosa I.A."/>
            <person name="Tasca T."/>
            <person name="Bogo M.R."/>
            <person name="de Souza W."/>
        </authorList>
    </citation>
    <scope>NUCLEOTIDE SEQUENCE [LARGE SCALE GENOMIC DNA]</scope>
    <source>
        <strain evidence="7">K</strain>
    </source>
</reference>
<dbReference type="GO" id="GO:0001006">
    <property type="term" value="F:RNA polymerase III type 3 promoter sequence-specific DNA binding"/>
    <property type="evidence" value="ECO:0007669"/>
    <property type="project" value="TreeGrafter"/>
</dbReference>
<dbReference type="GO" id="GO:0042795">
    <property type="term" value="P:snRNA transcription by RNA polymerase II"/>
    <property type="evidence" value="ECO:0007669"/>
    <property type="project" value="TreeGrafter"/>
</dbReference>
<protein>
    <recommendedName>
        <fullName evidence="9">Myb-like DNA-binding domain containing protein</fullName>
    </recommendedName>
</protein>
<dbReference type="GO" id="GO:0019185">
    <property type="term" value="C:snRNA-activating protein complex"/>
    <property type="evidence" value="ECO:0007669"/>
    <property type="project" value="TreeGrafter"/>
</dbReference>
<dbReference type="SMART" id="SM00717">
    <property type="entry name" value="SANT"/>
    <property type="match status" value="2"/>
</dbReference>
<feature type="domain" description="Myb-like" evidence="5">
    <location>
        <begin position="96"/>
        <end position="146"/>
    </location>
</feature>
<name>A0A1J4J4W7_9EUKA</name>
<dbReference type="EMBL" id="MLAK01001426">
    <property type="protein sequence ID" value="OHS93191.1"/>
    <property type="molecule type" value="Genomic_DNA"/>
</dbReference>
<dbReference type="GO" id="GO:0000978">
    <property type="term" value="F:RNA polymerase II cis-regulatory region sequence-specific DNA binding"/>
    <property type="evidence" value="ECO:0007669"/>
    <property type="project" value="TreeGrafter"/>
</dbReference>
<dbReference type="PANTHER" id="PTHR46621:SF1">
    <property type="entry name" value="SNRNA-ACTIVATING PROTEIN COMPLEX SUBUNIT 4"/>
    <property type="match status" value="1"/>
</dbReference>
<dbReference type="OrthoDB" id="2143914at2759"/>
<evidence type="ECO:0000256" key="3">
    <source>
        <dbReference type="ARBA" id="ARBA00023163"/>
    </source>
</evidence>
<dbReference type="Proteomes" id="UP000179807">
    <property type="component" value="Unassembled WGS sequence"/>
</dbReference>
<evidence type="ECO:0000256" key="1">
    <source>
        <dbReference type="ARBA" id="ARBA00023015"/>
    </source>
</evidence>
<gene>
    <name evidence="7" type="ORF">TRFO_12014</name>
</gene>
<keyword evidence="2" id="KW-0238">DNA-binding</keyword>
<evidence type="ECO:0000313" key="8">
    <source>
        <dbReference type="Proteomes" id="UP000179807"/>
    </source>
</evidence>
<dbReference type="VEuPathDB" id="TrichDB:TRFO_12014"/>
<dbReference type="InterPro" id="IPR017930">
    <property type="entry name" value="Myb_dom"/>
</dbReference>
<dbReference type="InterPro" id="IPR009057">
    <property type="entry name" value="Homeodomain-like_sf"/>
</dbReference>
<feature type="domain" description="Myb-like" evidence="5">
    <location>
        <begin position="49"/>
        <end position="95"/>
    </location>
</feature>
<dbReference type="RefSeq" id="XP_068346328.1">
    <property type="nucleotide sequence ID" value="XM_068496377.1"/>
</dbReference>
<dbReference type="GeneID" id="94831081"/>
<evidence type="ECO:0000256" key="4">
    <source>
        <dbReference type="ARBA" id="ARBA00023242"/>
    </source>
</evidence>
<dbReference type="PROSITE" id="PS50090">
    <property type="entry name" value="MYB_LIKE"/>
    <property type="match status" value="2"/>
</dbReference>
<keyword evidence="1" id="KW-0805">Transcription regulation</keyword>
<dbReference type="Pfam" id="PF13921">
    <property type="entry name" value="Myb_DNA-bind_6"/>
    <property type="match status" value="1"/>
</dbReference>
<dbReference type="PANTHER" id="PTHR46621">
    <property type="entry name" value="SNRNA-ACTIVATING PROTEIN COMPLEX SUBUNIT 4"/>
    <property type="match status" value="1"/>
</dbReference>
<proteinExistence type="predicted"/>
<evidence type="ECO:0000313" key="7">
    <source>
        <dbReference type="EMBL" id="OHS93191.1"/>
    </source>
</evidence>
<dbReference type="PROSITE" id="PS51294">
    <property type="entry name" value="HTH_MYB"/>
    <property type="match status" value="2"/>
</dbReference>
<comment type="caution">
    <text evidence="7">The sequence shown here is derived from an EMBL/GenBank/DDBJ whole genome shotgun (WGS) entry which is preliminary data.</text>
</comment>
<keyword evidence="3" id="KW-0804">Transcription</keyword>
<dbReference type="AlphaFoldDB" id="A0A1J4J4W7"/>
<evidence type="ECO:0000256" key="2">
    <source>
        <dbReference type="ARBA" id="ARBA00023125"/>
    </source>
</evidence>
<organism evidence="7 8">
    <name type="scientific">Tritrichomonas foetus</name>
    <dbReference type="NCBI Taxonomy" id="1144522"/>
    <lineage>
        <taxon>Eukaryota</taxon>
        <taxon>Metamonada</taxon>
        <taxon>Parabasalia</taxon>
        <taxon>Tritrichomonadida</taxon>
        <taxon>Tritrichomonadidae</taxon>
        <taxon>Tritrichomonas</taxon>
    </lineage>
</organism>
<dbReference type="Gene3D" id="1.10.10.60">
    <property type="entry name" value="Homeodomain-like"/>
    <property type="match status" value="2"/>
</dbReference>
<feature type="domain" description="HTH myb-type" evidence="6">
    <location>
        <begin position="102"/>
        <end position="150"/>
    </location>
</feature>
<keyword evidence="4" id="KW-0539">Nucleus</keyword>
<accession>A0A1J4J4W7</accession>
<evidence type="ECO:0000259" key="6">
    <source>
        <dbReference type="PROSITE" id="PS51294"/>
    </source>
</evidence>
<sequence>MNSLYNNVQPFPQTPQNMVCNTSQYCLMNDSCDGSLSKKDHSNEKKGIRHMFSKEEDEKLLELVQKYGENSWKKVSKEMPNRSTRQCHERYRYYLSPHITNGPWTTSEDKLLEEKYNEYGPKWAHIAAFFQSRSDVNVKNRWSAIQRKRRQQTCITISNIPVKIDNKTIKYLTRELFKKNGKLGQEKKKIQKKKNSVQLSCETSQEFSNDLQPSIYNDLSSDKSCDESGFEESLNDIFNEIESFNDFENDVNLYW</sequence>
<dbReference type="SUPFAM" id="SSF46689">
    <property type="entry name" value="Homeodomain-like"/>
    <property type="match status" value="1"/>
</dbReference>
<evidence type="ECO:0000259" key="5">
    <source>
        <dbReference type="PROSITE" id="PS50090"/>
    </source>
</evidence>
<dbReference type="GO" id="GO:0042796">
    <property type="term" value="P:snRNA transcription by RNA polymerase III"/>
    <property type="evidence" value="ECO:0007669"/>
    <property type="project" value="TreeGrafter"/>
</dbReference>
<keyword evidence="8" id="KW-1185">Reference proteome</keyword>
<dbReference type="CDD" id="cd00167">
    <property type="entry name" value="SANT"/>
    <property type="match status" value="2"/>
</dbReference>
<feature type="domain" description="HTH myb-type" evidence="6">
    <location>
        <begin position="52"/>
        <end position="99"/>
    </location>
</feature>